<evidence type="ECO:0000313" key="1">
    <source>
        <dbReference type="EMBL" id="MBM3282535.1"/>
    </source>
</evidence>
<name>A0A8T4CBN1_9ARCH</name>
<gene>
    <name evidence="1" type="ORF">FJY86_04330</name>
</gene>
<sequence>MDGPLFARLAQNTSDIVFKHFATKPENHVMIIYDTQCELSRNLKEAYEKALHSHVKKSFVDFDSHPVEEIEACAGSLHVNDVVILIQSLSFRVSVYRWRLELFDKGLKVGEHVRLSQILAHEIPNYVSCLTYDYLHTQPLSQKLEKLLNETSHIKVECQKGSVLEFTSRMEKPVINLGDFDTGKVKGGYFPVGEIFSEAKDIEQVNGRVEVFAFPGEDHQMVFTPKPFVVEIKNGYVEDGVFPEEFQPLVQMMRTENPDGKIPVREFGLGLNRGLSKEKRLTEATAWERVAGLHLSLGWKHGAYLKKFKAQKELNQRYHVDIYPDVKRMWISDTLIYENGKFVI</sequence>
<accession>A0A8T4CBN1</accession>
<organism evidence="1 2">
    <name type="scientific">Candidatus Iainarchaeum sp</name>
    <dbReference type="NCBI Taxonomy" id="3101447"/>
    <lineage>
        <taxon>Archaea</taxon>
        <taxon>Candidatus Iainarchaeota</taxon>
        <taxon>Candidatus Iainarchaeia</taxon>
        <taxon>Candidatus Iainarchaeales</taxon>
        <taxon>Candidatus Iainarchaeaceae</taxon>
        <taxon>Candidatus Iainarchaeum</taxon>
    </lineage>
</organism>
<comment type="caution">
    <text evidence="1">The sequence shown here is derived from an EMBL/GenBank/DDBJ whole genome shotgun (WGS) entry which is preliminary data.</text>
</comment>
<proteinExistence type="predicted"/>
<dbReference type="Proteomes" id="UP000774699">
    <property type="component" value="Unassembled WGS sequence"/>
</dbReference>
<dbReference type="AlphaFoldDB" id="A0A8T4CBN1"/>
<evidence type="ECO:0000313" key="2">
    <source>
        <dbReference type="Proteomes" id="UP000774699"/>
    </source>
</evidence>
<protein>
    <submittedName>
        <fullName evidence="1">Uncharacterized protein</fullName>
    </submittedName>
</protein>
<dbReference type="EMBL" id="VGJJ01000041">
    <property type="protein sequence ID" value="MBM3282535.1"/>
    <property type="molecule type" value="Genomic_DNA"/>
</dbReference>
<reference evidence="1" key="1">
    <citation type="submission" date="2019-03" db="EMBL/GenBank/DDBJ databases">
        <title>Lake Tanganyika Metagenome-Assembled Genomes (MAGs).</title>
        <authorList>
            <person name="Tran P."/>
        </authorList>
    </citation>
    <scope>NUCLEOTIDE SEQUENCE</scope>
    <source>
        <strain evidence="1">M_DeepCast_50m_m2_156</strain>
    </source>
</reference>